<accession>A0A2J7Q2M0</accession>
<comment type="caution">
    <text evidence="3">The sequence shown here is derived from an EMBL/GenBank/DDBJ whole genome shotgun (WGS) entry which is preliminary data.</text>
</comment>
<feature type="compositionally biased region" description="Basic residues" evidence="1">
    <location>
        <begin position="225"/>
        <end position="236"/>
    </location>
</feature>
<feature type="region of interest" description="Disordered" evidence="1">
    <location>
        <begin position="208"/>
        <end position="248"/>
    </location>
</feature>
<name>A0A2J7Q2M0_9NEOP</name>
<evidence type="ECO:0000313" key="4">
    <source>
        <dbReference type="Proteomes" id="UP000235965"/>
    </source>
</evidence>
<feature type="compositionally biased region" description="Basic and acidic residues" evidence="1">
    <location>
        <begin position="237"/>
        <end position="248"/>
    </location>
</feature>
<sequence>MEVVSHNETDSESLYGPVESVFIKEEVLEDEGTDENVVDTLKNEIECKDEAESVVPHSTDEPVWTPKIKEKWWHCRNALREQSVVSLHNTATTLNDVDDPKSVHRPIESIYIKKENVQSDTDEEPTEATVKMESISDEEPDCIISHSTERVLAFKIKDRWHHCQNAWRPENMSDSQDTETSMSSEAVSASDHFAFESAYIKKEDINLESDDEDSSNSEASDNKVHVKKQRRKRICHKKGETEEERKQRLEKQRSYYFKRRVHETQAQREERLRKIKENAKKRRLKETEDERALRLKEKRTYETQRLENESPEKRALRLEKQRLYQAQRVKHETPEERAQRLENKRLSYQRRQLIKNSLLQ</sequence>
<feature type="domain" description="STPR" evidence="2">
    <location>
        <begin position="244"/>
        <end position="317"/>
    </location>
</feature>
<evidence type="ECO:0000313" key="3">
    <source>
        <dbReference type="EMBL" id="PNF22831.1"/>
    </source>
</evidence>
<feature type="region of interest" description="Disordered" evidence="1">
    <location>
        <begin position="325"/>
        <end position="344"/>
    </location>
</feature>
<dbReference type="AlphaFoldDB" id="A0A2J7Q2M0"/>
<gene>
    <name evidence="3" type="ORF">B7P43_G02168</name>
</gene>
<dbReference type="OrthoDB" id="10057854at2759"/>
<keyword evidence="4" id="KW-1185">Reference proteome</keyword>
<organism evidence="3 4">
    <name type="scientific">Cryptotermes secundus</name>
    <dbReference type="NCBI Taxonomy" id="105785"/>
    <lineage>
        <taxon>Eukaryota</taxon>
        <taxon>Metazoa</taxon>
        <taxon>Ecdysozoa</taxon>
        <taxon>Arthropoda</taxon>
        <taxon>Hexapoda</taxon>
        <taxon>Insecta</taxon>
        <taxon>Pterygota</taxon>
        <taxon>Neoptera</taxon>
        <taxon>Polyneoptera</taxon>
        <taxon>Dictyoptera</taxon>
        <taxon>Blattodea</taxon>
        <taxon>Blattoidea</taxon>
        <taxon>Termitoidae</taxon>
        <taxon>Kalotermitidae</taxon>
        <taxon>Cryptotermitinae</taxon>
        <taxon>Cryptotermes</taxon>
    </lineage>
</organism>
<feature type="compositionally biased region" description="Basic and acidic residues" evidence="1">
    <location>
        <begin position="329"/>
        <end position="344"/>
    </location>
</feature>
<dbReference type="InterPro" id="IPR048998">
    <property type="entry name" value="STPR"/>
</dbReference>
<dbReference type="Proteomes" id="UP000235965">
    <property type="component" value="Unassembled WGS sequence"/>
</dbReference>
<proteinExistence type="predicted"/>
<reference evidence="3 4" key="1">
    <citation type="submission" date="2017-12" db="EMBL/GenBank/DDBJ databases">
        <title>Hemimetabolous genomes reveal molecular basis of termite eusociality.</title>
        <authorList>
            <person name="Harrison M.C."/>
            <person name="Jongepier E."/>
            <person name="Robertson H.M."/>
            <person name="Arning N."/>
            <person name="Bitard-Feildel T."/>
            <person name="Chao H."/>
            <person name="Childers C.P."/>
            <person name="Dinh H."/>
            <person name="Doddapaneni H."/>
            <person name="Dugan S."/>
            <person name="Gowin J."/>
            <person name="Greiner C."/>
            <person name="Han Y."/>
            <person name="Hu H."/>
            <person name="Hughes D.S.T."/>
            <person name="Huylmans A.-K."/>
            <person name="Kemena C."/>
            <person name="Kremer L.P.M."/>
            <person name="Lee S.L."/>
            <person name="Lopez-Ezquerra A."/>
            <person name="Mallet L."/>
            <person name="Monroy-Kuhn J.M."/>
            <person name="Moser A."/>
            <person name="Murali S.C."/>
            <person name="Muzny D.M."/>
            <person name="Otani S."/>
            <person name="Piulachs M.-D."/>
            <person name="Poelchau M."/>
            <person name="Qu J."/>
            <person name="Schaub F."/>
            <person name="Wada-Katsumata A."/>
            <person name="Worley K.C."/>
            <person name="Xie Q."/>
            <person name="Ylla G."/>
            <person name="Poulsen M."/>
            <person name="Gibbs R.A."/>
            <person name="Schal C."/>
            <person name="Richards S."/>
            <person name="Belles X."/>
            <person name="Korb J."/>
            <person name="Bornberg-Bauer E."/>
        </authorList>
    </citation>
    <scope>NUCLEOTIDE SEQUENCE [LARGE SCALE GENOMIC DNA]</scope>
    <source>
        <tissue evidence="3">Whole body</tissue>
    </source>
</reference>
<evidence type="ECO:0000256" key="1">
    <source>
        <dbReference type="SAM" id="MobiDB-lite"/>
    </source>
</evidence>
<evidence type="ECO:0000259" key="2">
    <source>
        <dbReference type="Pfam" id="PF21107"/>
    </source>
</evidence>
<dbReference type="EMBL" id="NEVH01019369">
    <property type="protein sequence ID" value="PNF22831.1"/>
    <property type="molecule type" value="Genomic_DNA"/>
</dbReference>
<protein>
    <recommendedName>
        <fullName evidence="2">STPR domain-containing protein</fullName>
    </recommendedName>
</protein>
<dbReference type="Pfam" id="PF21107">
    <property type="entry name" value="STPRs"/>
    <property type="match status" value="1"/>
</dbReference>